<dbReference type="InterPro" id="IPR027417">
    <property type="entry name" value="P-loop_NTPase"/>
</dbReference>
<sequence length="47" mass="4451">MRGVTVVTGTGTEVGKTVVTAALAAAALARGLSVAVLKPAQTGLDAG</sequence>
<protein>
    <submittedName>
        <fullName evidence="1">Dethiobiotin synthetase</fullName>
    </submittedName>
</protein>
<evidence type="ECO:0000313" key="1">
    <source>
        <dbReference type="EMBL" id="OEV08109.1"/>
    </source>
</evidence>
<keyword evidence="2" id="KW-1185">Reference proteome</keyword>
<dbReference type="SUPFAM" id="SSF52540">
    <property type="entry name" value="P-loop containing nucleoside triphosphate hydrolases"/>
    <property type="match status" value="1"/>
</dbReference>
<name>A0A1E7KW36_9ACTN</name>
<dbReference type="Gene3D" id="3.40.50.300">
    <property type="entry name" value="P-loop containing nucleotide triphosphate hydrolases"/>
    <property type="match status" value="1"/>
</dbReference>
<proteinExistence type="predicted"/>
<comment type="caution">
    <text evidence="1">The sequence shown here is derived from an EMBL/GenBank/DDBJ whole genome shotgun (WGS) entry which is preliminary data.</text>
</comment>
<gene>
    <name evidence="1" type="ORF">AN218_27620</name>
</gene>
<evidence type="ECO:0000313" key="2">
    <source>
        <dbReference type="Proteomes" id="UP000176005"/>
    </source>
</evidence>
<accession>A0A1E7KW36</accession>
<feature type="non-terminal residue" evidence="1">
    <location>
        <position position="47"/>
    </location>
</feature>
<dbReference type="Pfam" id="PF13500">
    <property type="entry name" value="AAA_26"/>
    <property type="match status" value="1"/>
</dbReference>
<dbReference type="RefSeq" id="WP_141747711.1">
    <property type="nucleotide sequence ID" value="NZ_LJGW01000436.1"/>
</dbReference>
<reference evidence="1 2" key="1">
    <citation type="journal article" date="2016" name="Front. Microbiol.">
        <title>Comparative Genomics Analysis of Streptomyces Species Reveals Their Adaptation to the Marine Environment and Their Diversity at the Genomic Level.</title>
        <authorList>
            <person name="Tian X."/>
            <person name="Zhang Z."/>
            <person name="Yang T."/>
            <person name="Chen M."/>
            <person name="Li J."/>
            <person name="Chen F."/>
            <person name="Yang J."/>
            <person name="Li W."/>
            <person name="Zhang B."/>
            <person name="Zhang Z."/>
            <person name="Wu J."/>
            <person name="Zhang C."/>
            <person name="Long L."/>
            <person name="Xiao J."/>
        </authorList>
    </citation>
    <scope>NUCLEOTIDE SEQUENCE [LARGE SCALE GENOMIC DNA]</scope>
    <source>
        <strain evidence="1 2">SCSIO 10429</strain>
    </source>
</reference>
<dbReference type="EMBL" id="LJGW01000436">
    <property type="protein sequence ID" value="OEV08109.1"/>
    <property type="molecule type" value="Genomic_DNA"/>
</dbReference>
<dbReference type="AlphaFoldDB" id="A0A1E7KW36"/>
<organism evidence="1 2">
    <name type="scientific">Streptomyces nanshensis</name>
    <dbReference type="NCBI Taxonomy" id="518642"/>
    <lineage>
        <taxon>Bacteria</taxon>
        <taxon>Bacillati</taxon>
        <taxon>Actinomycetota</taxon>
        <taxon>Actinomycetes</taxon>
        <taxon>Kitasatosporales</taxon>
        <taxon>Streptomycetaceae</taxon>
        <taxon>Streptomyces</taxon>
    </lineage>
</organism>
<dbReference type="Proteomes" id="UP000176005">
    <property type="component" value="Unassembled WGS sequence"/>
</dbReference>